<dbReference type="AlphaFoldDB" id="B0DVZ2"/>
<accession>B0DVZ2</accession>
<dbReference type="RefSeq" id="XP_001888131.1">
    <property type="nucleotide sequence ID" value="XM_001888096.1"/>
</dbReference>
<dbReference type="KEGG" id="lbc:LACBIDRAFT_333456"/>
<name>B0DVZ2_LACBS</name>
<evidence type="ECO:0000313" key="1">
    <source>
        <dbReference type="EMBL" id="EDR01255.1"/>
    </source>
</evidence>
<dbReference type="EMBL" id="DS547141">
    <property type="protein sequence ID" value="EDR01255.1"/>
    <property type="molecule type" value="Genomic_DNA"/>
</dbReference>
<sequence length="127" mass="14214">MSSWAVDSVCRLTEEKTGRGQGMHKPNDIWAVLVSSCGRSGCWVWKRKEIEGDVIVITRNVRVKQGKPRRSICTPRKSVEWVQDGGRVAGANSFNSERLERINRTTPKQGAYKLPGLMQSSTPNPQC</sequence>
<dbReference type="InParanoid" id="B0DVZ2"/>
<protein>
    <submittedName>
        <fullName evidence="1">Predicted protein</fullName>
    </submittedName>
</protein>
<dbReference type="GeneID" id="6083746"/>
<gene>
    <name evidence="1" type="ORF">LACBIDRAFT_333456</name>
</gene>
<keyword evidence="2" id="KW-1185">Reference proteome</keyword>
<evidence type="ECO:0000313" key="2">
    <source>
        <dbReference type="Proteomes" id="UP000001194"/>
    </source>
</evidence>
<reference evidence="1 2" key="1">
    <citation type="journal article" date="2008" name="Nature">
        <title>The genome of Laccaria bicolor provides insights into mycorrhizal symbiosis.</title>
        <authorList>
            <person name="Martin F."/>
            <person name="Aerts A."/>
            <person name="Ahren D."/>
            <person name="Brun A."/>
            <person name="Danchin E.G.J."/>
            <person name="Duchaussoy F."/>
            <person name="Gibon J."/>
            <person name="Kohler A."/>
            <person name="Lindquist E."/>
            <person name="Pereda V."/>
            <person name="Salamov A."/>
            <person name="Shapiro H.J."/>
            <person name="Wuyts J."/>
            <person name="Blaudez D."/>
            <person name="Buee M."/>
            <person name="Brokstein P."/>
            <person name="Canbaeck B."/>
            <person name="Cohen D."/>
            <person name="Courty P.E."/>
            <person name="Coutinho P.M."/>
            <person name="Delaruelle C."/>
            <person name="Detter J.C."/>
            <person name="Deveau A."/>
            <person name="DiFazio S."/>
            <person name="Duplessis S."/>
            <person name="Fraissinet-Tachet L."/>
            <person name="Lucic E."/>
            <person name="Frey-Klett P."/>
            <person name="Fourrey C."/>
            <person name="Feussner I."/>
            <person name="Gay G."/>
            <person name="Grimwood J."/>
            <person name="Hoegger P.J."/>
            <person name="Jain P."/>
            <person name="Kilaru S."/>
            <person name="Labbe J."/>
            <person name="Lin Y.C."/>
            <person name="Legue V."/>
            <person name="Le Tacon F."/>
            <person name="Marmeisse R."/>
            <person name="Melayah D."/>
            <person name="Montanini B."/>
            <person name="Muratet M."/>
            <person name="Nehls U."/>
            <person name="Niculita-Hirzel H."/>
            <person name="Oudot-Le Secq M.P."/>
            <person name="Peter M."/>
            <person name="Quesneville H."/>
            <person name="Rajashekar B."/>
            <person name="Reich M."/>
            <person name="Rouhier N."/>
            <person name="Schmutz J."/>
            <person name="Yin T."/>
            <person name="Chalot M."/>
            <person name="Henrissat B."/>
            <person name="Kuees U."/>
            <person name="Lucas S."/>
            <person name="Van de Peer Y."/>
            <person name="Podila G.K."/>
            <person name="Polle A."/>
            <person name="Pukkila P.J."/>
            <person name="Richardson P.M."/>
            <person name="Rouze P."/>
            <person name="Sanders I.R."/>
            <person name="Stajich J.E."/>
            <person name="Tunlid A."/>
            <person name="Tuskan G."/>
            <person name="Grigoriev I.V."/>
        </authorList>
    </citation>
    <scope>NUCLEOTIDE SEQUENCE [LARGE SCALE GENOMIC DNA]</scope>
    <source>
        <strain evidence="2">S238N-H82 / ATCC MYA-4686</strain>
    </source>
</reference>
<dbReference type="Proteomes" id="UP000001194">
    <property type="component" value="Unassembled WGS sequence"/>
</dbReference>
<proteinExistence type="predicted"/>
<organism evidence="2">
    <name type="scientific">Laccaria bicolor (strain S238N-H82 / ATCC MYA-4686)</name>
    <name type="common">Bicoloured deceiver</name>
    <name type="synonym">Laccaria laccata var. bicolor</name>
    <dbReference type="NCBI Taxonomy" id="486041"/>
    <lineage>
        <taxon>Eukaryota</taxon>
        <taxon>Fungi</taxon>
        <taxon>Dikarya</taxon>
        <taxon>Basidiomycota</taxon>
        <taxon>Agaricomycotina</taxon>
        <taxon>Agaricomycetes</taxon>
        <taxon>Agaricomycetidae</taxon>
        <taxon>Agaricales</taxon>
        <taxon>Agaricineae</taxon>
        <taxon>Hydnangiaceae</taxon>
        <taxon>Laccaria</taxon>
    </lineage>
</organism>
<dbReference type="HOGENOM" id="CLU_1970930_0_0_1"/>